<proteinExistence type="inferred from homology"/>
<feature type="domain" description="tRNA methyltransferase TRMD/TRM10-type" evidence="18">
    <location>
        <begin position="1"/>
        <end position="225"/>
    </location>
</feature>
<name>A0A3D4S4Q2_9ENTE</name>
<keyword evidence="9 15" id="KW-0808">Transferase</keyword>
<comment type="catalytic activity">
    <reaction evidence="14 15 17">
        <text>guanosine(37) in tRNA + S-adenosyl-L-methionine = N(1)-methylguanosine(37) in tRNA + S-adenosyl-L-homocysteine + H(+)</text>
        <dbReference type="Rhea" id="RHEA:36899"/>
        <dbReference type="Rhea" id="RHEA-COMP:10145"/>
        <dbReference type="Rhea" id="RHEA-COMP:10147"/>
        <dbReference type="ChEBI" id="CHEBI:15378"/>
        <dbReference type="ChEBI" id="CHEBI:57856"/>
        <dbReference type="ChEBI" id="CHEBI:59789"/>
        <dbReference type="ChEBI" id="CHEBI:73542"/>
        <dbReference type="ChEBI" id="CHEBI:74269"/>
        <dbReference type="EC" id="2.1.1.228"/>
    </reaction>
</comment>
<evidence type="ECO:0000256" key="12">
    <source>
        <dbReference type="ARBA" id="ARBA00029736"/>
    </source>
</evidence>
<dbReference type="InterPro" id="IPR029026">
    <property type="entry name" value="tRNA_m1G_MTases_N"/>
</dbReference>
<organism evidence="19 20">
    <name type="scientific">Bavariicoccus seileri</name>
    <dbReference type="NCBI Taxonomy" id="549685"/>
    <lineage>
        <taxon>Bacteria</taxon>
        <taxon>Bacillati</taxon>
        <taxon>Bacillota</taxon>
        <taxon>Bacilli</taxon>
        <taxon>Lactobacillales</taxon>
        <taxon>Enterococcaceae</taxon>
        <taxon>Bavariicoccus</taxon>
    </lineage>
</organism>
<dbReference type="InterPro" id="IPR023148">
    <property type="entry name" value="tRNA_m1G_MeTrfase_C_sf"/>
</dbReference>
<evidence type="ECO:0000256" key="7">
    <source>
        <dbReference type="ARBA" id="ARBA00022490"/>
    </source>
</evidence>
<evidence type="ECO:0000256" key="13">
    <source>
        <dbReference type="ARBA" id="ARBA00033392"/>
    </source>
</evidence>
<sequence>MNIDIVTLFPEMVTAGFQTSIIGRAIDSGVVAIDTVNFRDFSTNKHHHVDDYPYGGGAGMLLKVEPLVAAITAAKEKQSGKRSRVILMDPSGKKFDQQTAVEFSQEEHLIFICGHYEGYDERIKDYTDDSYSIGDFVLTGGELPAMVMIDASVRLLPGVLGNEDSAIEESHSSGLLEYPQYTRPPEFDGKKVPEVLLSGHHGRIKEWRHYQALRKTYRERPDLLETYDMSPEETKWLVEIKNEQTKKEKKD</sequence>
<dbReference type="InterPro" id="IPR002649">
    <property type="entry name" value="tRNA_m1G_MeTrfase_TrmD"/>
</dbReference>
<keyword evidence="8 15" id="KW-0489">Methyltransferase</keyword>
<dbReference type="Pfam" id="PF01746">
    <property type="entry name" value="tRNA_m1G_MT"/>
    <property type="match status" value="1"/>
</dbReference>
<dbReference type="PANTHER" id="PTHR46417">
    <property type="entry name" value="TRNA (GUANINE-N(1)-)-METHYLTRANSFERASE"/>
    <property type="match status" value="1"/>
</dbReference>
<evidence type="ECO:0000256" key="5">
    <source>
        <dbReference type="ARBA" id="ARBA00012807"/>
    </source>
</evidence>
<accession>A0A3D4S4Q2</accession>
<dbReference type="PANTHER" id="PTHR46417:SF1">
    <property type="entry name" value="TRNA (GUANINE-N(1)-)-METHYLTRANSFERASE"/>
    <property type="match status" value="1"/>
</dbReference>
<dbReference type="EMBL" id="DQHO01000023">
    <property type="protein sequence ID" value="HCS93787.1"/>
    <property type="molecule type" value="Genomic_DNA"/>
</dbReference>
<dbReference type="NCBIfam" id="NF000648">
    <property type="entry name" value="PRK00026.1"/>
    <property type="match status" value="1"/>
</dbReference>
<dbReference type="CDD" id="cd18080">
    <property type="entry name" value="TrmD-like"/>
    <property type="match status" value="1"/>
</dbReference>
<evidence type="ECO:0000259" key="18">
    <source>
        <dbReference type="Pfam" id="PF01746"/>
    </source>
</evidence>
<dbReference type="InterPro" id="IPR029028">
    <property type="entry name" value="Alpha/beta_knot_MTases"/>
</dbReference>
<dbReference type="FunFam" id="1.10.1270.20:FF:000001">
    <property type="entry name" value="tRNA (guanine-N(1)-)-methyltransferase"/>
    <property type="match status" value="1"/>
</dbReference>
<protein>
    <recommendedName>
        <fullName evidence="6 15">tRNA (guanine-N(1)-)-methyltransferase</fullName>
        <ecNumber evidence="5 15">2.1.1.228</ecNumber>
    </recommendedName>
    <alternativeName>
        <fullName evidence="12 15">M1G-methyltransferase</fullName>
    </alternativeName>
    <alternativeName>
        <fullName evidence="13 15">tRNA [GM37] methyltransferase</fullName>
    </alternativeName>
</protein>
<dbReference type="InterPro" id="IPR016009">
    <property type="entry name" value="tRNA_MeTrfase_TRMD/TRM10"/>
</dbReference>
<dbReference type="Gene3D" id="3.40.1280.10">
    <property type="match status" value="1"/>
</dbReference>
<feature type="binding site" evidence="15 16">
    <location>
        <begin position="133"/>
        <end position="138"/>
    </location>
    <ligand>
        <name>S-adenosyl-L-methionine</name>
        <dbReference type="ChEBI" id="CHEBI:59789"/>
    </ligand>
</feature>
<comment type="caution">
    <text evidence="19">The sequence shown here is derived from an EMBL/GenBank/DDBJ whole genome shotgun (WGS) entry which is preliminary data.</text>
</comment>
<gene>
    <name evidence="15" type="primary">trmD</name>
    <name evidence="19" type="ORF">DIW15_03640</name>
</gene>
<dbReference type="PIRSF" id="PIRSF000386">
    <property type="entry name" value="tRNA_mtase"/>
    <property type="match status" value="1"/>
</dbReference>
<dbReference type="Proteomes" id="UP000262195">
    <property type="component" value="Unassembled WGS sequence"/>
</dbReference>
<comment type="subcellular location">
    <subcellularLocation>
        <location evidence="2 15 17">Cytoplasm</location>
    </subcellularLocation>
</comment>
<evidence type="ECO:0000256" key="6">
    <source>
        <dbReference type="ARBA" id="ARBA00014679"/>
    </source>
</evidence>
<evidence type="ECO:0000256" key="11">
    <source>
        <dbReference type="ARBA" id="ARBA00022694"/>
    </source>
</evidence>
<dbReference type="EC" id="2.1.1.228" evidence="5 15"/>
<evidence type="ECO:0000256" key="14">
    <source>
        <dbReference type="ARBA" id="ARBA00047783"/>
    </source>
</evidence>
<dbReference type="GO" id="GO:0002939">
    <property type="term" value="P:tRNA N1-guanine methylation"/>
    <property type="evidence" value="ECO:0007669"/>
    <property type="project" value="TreeGrafter"/>
</dbReference>
<keyword evidence="10 15" id="KW-0949">S-adenosyl-L-methionine</keyword>
<keyword evidence="11 15" id="KW-0819">tRNA processing</keyword>
<dbReference type="SUPFAM" id="SSF75217">
    <property type="entry name" value="alpha/beta knot"/>
    <property type="match status" value="1"/>
</dbReference>
<evidence type="ECO:0000256" key="2">
    <source>
        <dbReference type="ARBA" id="ARBA00004496"/>
    </source>
</evidence>
<dbReference type="AlphaFoldDB" id="A0A3D4S4Q2"/>
<keyword evidence="7 15" id="KW-0963">Cytoplasm</keyword>
<evidence type="ECO:0000256" key="8">
    <source>
        <dbReference type="ARBA" id="ARBA00022603"/>
    </source>
</evidence>
<evidence type="ECO:0000256" key="3">
    <source>
        <dbReference type="ARBA" id="ARBA00007630"/>
    </source>
</evidence>
<dbReference type="GO" id="GO:0005829">
    <property type="term" value="C:cytosol"/>
    <property type="evidence" value="ECO:0007669"/>
    <property type="project" value="TreeGrafter"/>
</dbReference>
<evidence type="ECO:0000256" key="17">
    <source>
        <dbReference type="RuleBase" id="RU003464"/>
    </source>
</evidence>
<feature type="binding site" evidence="15 16">
    <location>
        <position position="114"/>
    </location>
    <ligand>
        <name>S-adenosyl-L-methionine</name>
        <dbReference type="ChEBI" id="CHEBI:59789"/>
    </ligand>
</feature>
<dbReference type="NCBIfam" id="TIGR00088">
    <property type="entry name" value="trmD"/>
    <property type="match status" value="1"/>
</dbReference>
<evidence type="ECO:0000313" key="20">
    <source>
        <dbReference type="Proteomes" id="UP000262195"/>
    </source>
</evidence>
<evidence type="ECO:0000256" key="9">
    <source>
        <dbReference type="ARBA" id="ARBA00022679"/>
    </source>
</evidence>
<dbReference type="HAMAP" id="MF_00605">
    <property type="entry name" value="TrmD"/>
    <property type="match status" value="1"/>
</dbReference>
<evidence type="ECO:0000256" key="15">
    <source>
        <dbReference type="HAMAP-Rule" id="MF_00605"/>
    </source>
</evidence>
<comment type="similarity">
    <text evidence="3 15 17">Belongs to the RNA methyltransferase TrmD family.</text>
</comment>
<reference evidence="19 20" key="1">
    <citation type="journal article" date="2018" name="Nat. Biotechnol.">
        <title>A standardized bacterial taxonomy based on genome phylogeny substantially revises the tree of life.</title>
        <authorList>
            <person name="Parks D.H."/>
            <person name="Chuvochina M."/>
            <person name="Waite D.W."/>
            <person name="Rinke C."/>
            <person name="Skarshewski A."/>
            <person name="Chaumeil P.A."/>
            <person name="Hugenholtz P."/>
        </authorList>
    </citation>
    <scope>NUCLEOTIDE SEQUENCE [LARGE SCALE GENOMIC DNA]</scope>
    <source>
        <strain evidence="19">UBA11306</strain>
    </source>
</reference>
<evidence type="ECO:0000256" key="10">
    <source>
        <dbReference type="ARBA" id="ARBA00022691"/>
    </source>
</evidence>
<dbReference type="GO" id="GO:0052906">
    <property type="term" value="F:tRNA (guanine(37)-N1)-methyltransferase activity"/>
    <property type="evidence" value="ECO:0007669"/>
    <property type="project" value="UniProtKB-UniRule"/>
</dbReference>
<evidence type="ECO:0000313" key="19">
    <source>
        <dbReference type="EMBL" id="HCS93787.1"/>
    </source>
</evidence>
<comment type="function">
    <text evidence="1 15 17">Specifically methylates guanosine-37 in various tRNAs.</text>
</comment>
<comment type="subunit">
    <text evidence="4 15 17">Homodimer.</text>
</comment>
<dbReference type="FunFam" id="3.40.1280.10:FF:000001">
    <property type="entry name" value="tRNA (guanine-N(1)-)-methyltransferase"/>
    <property type="match status" value="1"/>
</dbReference>
<dbReference type="Gene3D" id="1.10.1270.20">
    <property type="entry name" value="tRNA(m1g37)methyltransferase, domain 2"/>
    <property type="match status" value="1"/>
</dbReference>
<evidence type="ECO:0000256" key="16">
    <source>
        <dbReference type="PIRSR" id="PIRSR000386-1"/>
    </source>
</evidence>
<evidence type="ECO:0000256" key="1">
    <source>
        <dbReference type="ARBA" id="ARBA00002634"/>
    </source>
</evidence>
<evidence type="ECO:0000256" key="4">
    <source>
        <dbReference type="ARBA" id="ARBA00011738"/>
    </source>
</evidence>
<dbReference type="STRING" id="1121105.GCA_000421665_01111"/>